<protein>
    <submittedName>
        <fullName evidence="2">Uncharacterized protein</fullName>
    </submittedName>
</protein>
<sequence length="179" mass="19312">MPVNDVPAKVEENFLEEVMTDGFIVENPFALTPANGEPASDESDMSEASGTLEGSDDLANPNPGTTTTPNITAMLPGEEEGSSELSGEVSGFGPCGTRVHDNADFYHGNADPLVYGDSKSPDDACQQRWNGPSPAVMAAKSNDRTPKQEMEEFLPKEERREMEYTLVPLSELSEKEPLS</sequence>
<evidence type="ECO:0000256" key="1">
    <source>
        <dbReference type="SAM" id="MobiDB-lite"/>
    </source>
</evidence>
<name>A0A9Q0DSG2_9TELE</name>
<dbReference type="Proteomes" id="UP001148018">
    <property type="component" value="Unassembled WGS sequence"/>
</dbReference>
<gene>
    <name evidence="2" type="ORF">NHX12_006033</name>
</gene>
<evidence type="ECO:0000313" key="3">
    <source>
        <dbReference type="Proteomes" id="UP001148018"/>
    </source>
</evidence>
<proteinExistence type="predicted"/>
<evidence type="ECO:0000313" key="2">
    <source>
        <dbReference type="EMBL" id="KAJ3593699.1"/>
    </source>
</evidence>
<feature type="region of interest" description="Disordered" evidence="1">
    <location>
        <begin position="29"/>
        <end position="148"/>
    </location>
</feature>
<accession>A0A9Q0DSG2</accession>
<comment type="caution">
    <text evidence="2">The sequence shown here is derived from an EMBL/GenBank/DDBJ whole genome shotgun (WGS) entry which is preliminary data.</text>
</comment>
<feature type="compositionally biased region" description="Low complexity" evidence="1">
    <location>
        <begin position="83"/>
        <end position="92"/>
    </location>
</feature>
<organism evidence="2 3">
    <name type="scientific">Muraenolepis orangiensis</name>
    <name type="common">Patagonian moray cod</name>
    <dbReference type="NCBI Taxonomy" id="630683"/>
    <lineage>
        <taxon>Eukaryota</taxon>
        <taxon>Metazoa</taxon>
        <taxon>Chordata</taxon>
        <taxon>Craniata</taxon>
        <taxon>Vertebrata</taxon>
        <taxon>Euteleostomi</taxon>
        <taxon>Actinopterygii</taxon>
        <taxon>Neopterygii</taxon>
        <taxon>Teleostei</taxon>
        <taxon>Neoteleostei</taxon>
        <taxon>Acanthomorphata</taxon>
        <taxon>Zeiogadaria</taxon>
        <taxon>Gadariae</taxon>
        <taxon>Gadiformes</taxon>
        <taxon>Muraenolepidoidei</taxon>
        <taxon>Muraenolepididae</taxon>
        <taxon>Muraenolepis</taxon>
    </lineage>
</organism>
<reference evidence="2" key="1">
    <citation type="submission" date="2022-07" db="EMBL/GenBank/DDBJ databases">
        <title>Chromosome-level genome of Muraenolepis orangiensis.</title>
        <authorList>
            <person name="Kim J."/>
        </authorList>
    </citation>
    <scope>NUCLEOTIDE SEQUENCE</scope>
    <source>
        <strain evidence="2">KU_S4_2022</strain>
        <tissue evidence="2">Muscle</tissue>
    </source>
</reference>
<dbReference type="OrthoDB" id="8953573at2759"/>
<keyword evidence="3" id="KW-1185">Reference proteome</keyword>
<feature type="compositionally biased region" description="Low complexity" evidence="1">
    <location>
        <begin position="60"/>
        <end position="72"/>
    </location>
</feature>
<dbReference type="EMBL" id="JANIIK010000112">
    <property type="protein sequence ID" value="KAJ3593699.1"/>
    <property type="molecule type" value="Genomic_DNA"/>
</dbReference>
<dbReference type="AlphaFoldDB" id="A0A9Q0DSG2"/>